<dbReference type="Proteomes" id="UP000215999">
    <property type="component" value="Unassembled WGS sequence"/>
</dbReference>
<keyword evidence="5" id="KW-1185">Reference proteome</keyword>
<sequence length="142" mass="15842">MKNMFFLLSALLFSALPAQAEQLKNIGELEVHYSSFPSTFLTPEVASTYRIQRSRYSAVVNVTVLDKSQQGKPAVAAVLSGTARNLLGNEKRLSFREVREGKAIYYIAEISHANEESLKFNIDVSQNGTNGTINFKQTFFVD</sequence>
<dbReference type="EMBL" id="JAUOPU010000020">
    <property type="protein sequence ID" value="MDO6544199.1"/>
    <property type="molecule type" value="Genomic_DNA"/>
</dbReference>
<reference evidence="3" key="3">
    <citation type="submission" date="2023-07" db="EMBL/GenBank/DDBJ databases">
        <title>Genome content predicts the carbon catabolic preferences of heterotrophic bacteria.</title>
        <authorList>
            <person name="Gralka M."/>
        </authorList>
    </citation>
    <scope>NUCLEOTIDE SEQUENCE</scope>
    <source>
        <strain evidence="3">G2M05</strain>
    </source>
</reference>
<evidence type="ECO:0000313" key="6">
    <source>
        <dbReference type="Proteomes" id="UP001170624"/>
    </source>
</evidence>
<proteinExistence type="predicted"/>
<accession>A0AAW7Y9I0</accession>
<evidence type="ECO:0000313" key="3">
    <source>
        <dbReference type="EMBL" id="MDO6544199.1"/>
    </source>
</evidence>
<comment type="caution">
    <text evidence="3">The sequence shown here is derived from an EMBL/GenBank/DDBJ whole genome shotgun (WGS) entry which is preliminary data.</text>
</comment>
<dbReference type="EMBL" id="NOIF01000083">
    <property type="protein sequence ID" value="OZS43396.1"/>
    <property type="molecule type" value="Genomic_DNA"/>
</dbReference>
<dbReference type="Gene3D" id="2.60.40.3340">
    <property type="entry name" value="Domain of unknown function DUF4426"/>
    <property type="match status" value="1"/>
</dbReference>
<evidence type="ECO:0000313" key="5">
    <source>
        <dbReference type="Proteomes" id="UP000215999"/>
    </source>
</evidence>
<dbReference type="Pfam" id="PF14467">
    <property type="entry name" value="DUF4426"/>
    <property type="match status" value="1"/>
</dbReference>
<evidence type="ECO:0000259" key="2">
    <source>
        <dbReference type="Pfam" id="PF14467"/>
    </source>
</evidence>
<dbReference type="AlphaFoldDB" id="A0AAW7Y9I0"/>
<protein>
    <submittedName>
        <fullName evidence="3">DUF4426 domain-containing protein</fullName>
    </submittedName>
</protein>
<name>A0AAW7Y9I0_9GAMM</name>
<evidence type="ECO:0000256" key="1">
    <source>
        <dbReference type="SAM" id="SignalP"/>
    </source>
</evidence>
<reference evidence="4" key="2">
    <citation type="submission" date="2017-07" db="EMBL/GenBank/DDBJ databases">
        <authorList>
            <person name="Gomez-Gil B."/>
            <person name="Enciso-Ibarra K."/>
        </authorList>
    </citation>
    <scope>NUCLEOTIDE SEQUENCE</scope>
    <source>
        <strain evidence="4">CAIM 1827</strain>
    </source>
</reference>
<dbReference type="Proteomes" id="UP001170624">
    <property type="component" value="Unassembled WGS sequence"/>
</dbReference>
<feature type="domain" description="DUF4426" evidence="2">
    <location>
        <begin position="24"/>
        <end position="142"/>
    </location>
</feature>
<gene>
    <name evidence="4" type="ORF">ASV53_13455</name>
    <name evidence="3" type="ORF">Q4568_16770</name>
</gene>
<organism evidence="3 6">
    <name type="scientific">Photobacterium sanguinicancri</name>
    <dbReference type="NCBI Taxonomy" id="875932"/>
    <lineage>
        <taxon>Bacteria</taxon>
        <taxon>Pseudomonadati</taxon>
        <taxon>Pseudomonadota</taxon>
        <taxon>Gammaproteobacteria</taxon>
        <taxon>Vibrionales</taxon>
        <taxon>Vibrionaceae</taxon>
        <taxon>Photobacterium</taxon>
    </lineage>
</organism>
<dbReference type="InterPro" id="IPR025218">
    <property type="entry name" value="DUF4426"/>
</dbReference>
<reference evidence="4 5" key="1">
    <citation type="journal article" date="2016" name="Antonie Van Leeuwenhoek">
        <title>Photobacterium sanguinicancri sp. nov. isolated from marine animals.</title>
        <authorList>
            <person name="Gomez-Gil B."/>
            <person name="Roque A."/>
            <person name="Rotllant G."/>
            <person name="Romalde J.L."/>
            <person name="Doce A."/>
            <person name="Eggermont M."/>
            <person name="Defoirdt T."/>
        </authorList>
    </citation>
    <scope>NUCLEOTIDE SEQUENCE [LARGE SCALE GENOMIC DNA]</scope>
    <source>
        <strain evidence="4 5">CAIM 1827</strain>
    </source>
</reference>
<feature type="chain" id="PRO_5043723354" evidence="1">
    <location>
        <begin position="21"/>
        <end position="142"/>
    </location>
</feature>
<keyword evidence="1" id="KW-0732">Signal</keyword>
<feature type="signal peptide" evidence="1">
    <location>
        <begin position="1"/>
        <end position="20"/>
    </location>
</feature>
<dbReference type="RefSeq" id="WP_094957444.1">
    <property type="nucleotide sequence ID" value="NZ_AP024850.1"/>
</dbReference>
<evidence type="ECO:0000313" key="4">
    <source>
        <dbReference type="EMBL" id="OZS43396.1"/>
    </source>
</evidence>